<name>A0A8J6T4Z8_9DELT</name>
<sequence length="89" mass="10844">MVEKITAYQFSKRFKKEYDRLPKKIQKAFNEKLTLFLKEISHPSLRIKRIQGTKNRWEGSVTMKYRFTFEFLKDEVLFRTIGTHDILKQ</sequence>
<dbReference type="InterPro" id="IPR035093">
    <property type="entry name" value="RelE/ParE_toxin_dom_sf"/>
</dbReference>
<organism evidence="1 2">
    <name type="scientific">Candidatus Desulfacyla euxinica</name>
    <dbReference type="NCBI Taxonomy" id="2841693"/>
    <lineage>
        <taxon>Bacteria</taxon>
        <taxon>Deltaproteobacteria</taxon>
        <taxon>Candidatus Desulfacyla</taxon>
    </lineage>
</organism>
<proteinExistence type="predicted"/>
<protein>
    <recommendedName>
        <fullName evidence="3">Cytotoxin</fullName>
    </recommendedName>
</protein>
<evidence type="ECO:0000313" key="2">
    <source>
        <dbReference type="Proteomes" id="UP000650524"/>
    </source>
</evidence>
<evidence type="ECO:0008006" key="3">
    <source>
        <dbReference type="Google" id="ProtNLM"/>
    </source>
</evidence>
<dbReference type="Gene3D" id="3.30.2310.20">
    <property type="entry name" value="RelE-like"/>
    <property type="match status" value="1"/>
</dbReference>
<evidence type="ECO:0000313" key="1">
    <source>
        <dbReference type="EMBL" id="MBC8179165.1"/>
    </source>
</evidence>
<dbReference type="Proteomes" id="UP000650524">
    <property type="component" value="Unassembled WGS sequence"/>
</dbReference>
<dbReference type="SUPFAM" id="SSF143011">
    <property type="entry name" value="RelE-like"/>
    <property type="match status" value="1"/>
</dbReference>
<reference evidence="1 2" key="1">
    <citation type="submission" date="2020-08" db="EMBL/GenBank/DDBJ databases">
        <title>Bridging the membrane lipid divide: bacteria of the FCB group superphylum have the potential to synthesize archaeal ether lipids.</title>
        <authorList>
            <person name="Villanueva L."/>
            <person name="Von Meijenfeldt F.A.B."/>
            <person name="Westbye A.B."/>
            <person name="Yadav S."/>
            <person name="Hopmans E.C."/>
            <person name="Dutilh B.E."/>
            <person name="Sinninghe Damste J.S."/>
        </authorList>
    </citation>
    <scope>NUCLEOTIDE SEQUENCE [LARGE SCALE GENOMIC DNA]</scope>
    <source>
        <strain evidence="1">NIOZ-UU27</strain>
    </source>
</reference>
<gene>
    <name evidence="1" type="ORF">H8E19_17320</name>
</gene>
<accession>A0A8J6T4Z8</accession>
<dbReference type="AlphaFoldDB" id="A0A8J6T4Z8"/>
<comment type="caution">
    <text evidence="1">The sequence shown here is derived from an EMBL/GenBank/DDBJ whole genome shotgun (WGS) entry which is preliminary data.</text>
</comment>
<dbReference type="EMBL" id="JACNJD010000354">
    <property type="protein sequence ID" value="MBC8179165.1"/>
    <property type="molecule type" value="Genomic_DNA"/>
</dbReference>